<feature type="compositionally biased region" description="Basic and acidic residues" evidence="6">
    <location>
        <begin position="820"/>
        <end position="838"/>
    </location>
</feature>
<dbReference type="Ensembl" id="ENSSCAT00000017005.1">
    <property type="protein sequence ID" value="ENSSCAP00000015190.1"/>
    <property type="gene ID" value="ENSSCAG00000011129.1"/>
</dbReference>
<evidence type="ECO:0000256" key="3">
    <source>
        <dbReference type="ARBA" id="ARBA00022692"/>
    </source>
</evidence>
<evidence type="ECO:0000259" key="12">
    <source>
        <dbReference type="Pfam" id="PF23481"/>
    </source>
</evidence>
<dbReference type="Pfam" id="PF23487">
    <property type="entry name" value="Ig_TMEM132_6th"/>
    <property type="match status" value="1"/>
</dbReference>
<feature type="domain" description="Transmembrane protein TMEM132 sixth" evidence="14">
    <location>
        <begin position="656"/>
        <end position="771"/>
    </location>
</feature>
<dbReference type="InterPro" id="IPR031435">
    <property type="entry name" value="TMEM132_N"/>
</dbReference>
<evidence type="ECO:0000259" key="9">
    <source>
        <dbReference type="Pfam" id="PF15706"/>
    </source>
</evidence>
<feature type="region of interest" description="Disordered" evidence="6">
    <location>
        <begin position="538"/>
        <end position="558"/>
    </location>
</feature>
<reference evidence="15" key="2">
    <citation type="submission" date="2025-09" db="UniProtKB">
        <authorList>
            <consortium name="Ensembl"/>
        </authorList>
    </citation>
    <scope>IDENTIFICATION</scope>
</reference>
<feature type="domain" description="Transmembrane protein family 132 fourth" evidence="10">
    <location>
        <begin position="419"/>
        <end position="516"/>
    </location>
</feature>
<dbReference type="InterPro" id="IPR031436">
    <property type="entry name" value="TMEM132_C"/>
</dbReference>
<keyword evidence="5 7" id="KW-0472">Membrane</keyword>
<feature type="domain" description="Transmembrane protein TMEM132 second Ig-like" evidence="12">
    <location>
        <begin position="128"/>
        <end position="262"/>
    </location>
</feature>
<evidence type="ECO:0000313" key="15">
    <source>
        <dbReference type="Ensembl" id="ENSSCAP00000015190.1"/>
    </source>
</evidence>
<evidence type="ECO:0000256" key="4">
    <source>
        <dbReference type="ARBA" id="ARBA00022989"/>
    </source>
</evidence>
<organism evidence="15 16">
    <name type="scientific">Serinus canaria</name>
    <name type="common">Island canary</name>
    <name type="synonym">Fringilla canaria</name>
    <dbReference type="NCBI Taxonomy" id="9135"/>
    <lineage>
        <taxon>Eukaryota</taxon>
        <taxon>Metazoa</taxon>
        <taxon>Chordata</taxon>
        <taxon>Craniata</taxon>
        <taxon>Vertebrata</taxon>
        <taxon>Euteleostomi</taxon>
        <taxon>Archelosauria</taxon>
        <taxon>Archosauria</taxon>
        <taxon>Dinosauria</taxon>
        <taxon>Saurischia</taxon>
        <taxon>Theropoda</taxon>
        <taxon>Coelurosauria</taxon>
        <taxon>Aves</taxon>
        <taxon>Neognathae</taxon>
        <taxon>Neoaves</taxon>
        <taxon>Telluraves</taxon>
        <taxon>Australaves</taxon>
        <taxon>Passeriformes</taxon>
        <taxon>Passeroidea</taxon>
        <taxon>Fringillidae</taxon>
        <taxon>Carduelinae</taxon>
        <taxon>Serinus</taxon>
    </lineage>
</organism>
<dbReference type="OMA" id="VKVSNTC"/>
<dbReference type="Pfam" id="PF23486">
    <property type="entry name" value="Ig_TMEM132_5th"/>
    <property type="match status" value="1"/>
</dbReference>
<keyword evidence="16" id="KW-1185">Reference proteome</keyword>
<feature type="domain" description="Transmembrane protein TMEM132 C-terminal" evidence="9">
    <location>
        <begin position="875"/>
        <end position="955"/>
    </location>
</feature>
<evidence type="ECO:0000259" key="11">
    <source>
        <dbReference type="Pfam" id="PF23039"/>
    </source>
</evidence>
<evidence type="ECO:0000256" key="1">
    <source>
        <dbReference type="ARBA" id="ARBA00004479"/>
    </source>
</evidence>
<feature type="domain" description="Transmembrane protein TMEM132 N-terminal" evidence="8">
    <location>
        <begin position="50"/>
        <end position="111"/>
    </location>
</feature>
<dbReference type="Pfam" id="PF23481">
    <property type="entry name" value="Ig_TMEM132_2nd"/>
    <property type="match status" value="1"/>
</dbReference>
<accession>A0A8C9NCG4</accession>
<feature type="region of interest" description="Disordered" evidence="6">
    <location>
        <begin position="820"/>
        <end position="849"/>
    </location>
</feature>
<dbReference type="InterPro" id="IPR055424">
    <property type="entry name" value="Ig_TMEM132_6th"/>
</dbReference>
<dbReference type="Proteomes" id="UP000694409">
    <property type="component" value="Unassembled WGS sequence"/>
</dbReference>
<evidence type="ECO:0000256" key="6">
    <source>
        <dbReference type="SAM" id="MobiDB-lite"/>
    </source>
</evidence>
<dbReference type="InterPro" id="IPR026307">
    <property type="entry name" value="TMEM132"/>
</dbReference>
<dbReference type="Pfam" id="PF15706">
    <property type="entry name" value="TMEM132_C"/>
    <property type="match status" value="1"/>
</dbReference>
<feature type="domain" description="Transmembrane protein TMEM132 cohesin-like" evidence="11">
    <location>
        <begin position="277"/>
        <end position="408"/>
    </location>
</feature>
<sequence length="1081" mass="120277">VTLSIALPAAQTFEFLSVSFSLWPAVVESRGGIMDSIQRFSNLPTYLPASPHISNADTFFFLKEANQDIMRNSSLQSRVDSFFIYKAKQPPVLNATYGPFSVEQPVPLDLMLTSASFGFTNKFAFNWKLKSHIINSSIYSNKPKIQTLFYIAGKDWDDYDSEEMLPCVKMFAFLESREVVASCRLTGHLGLCVVELELSPSWFSSPPPLVSEETASLEGITVELFYKIYTVDGECSPEDAKWENNIHAGEENEHQALSAMERIGSIVVYPNQDKLKQSSLRVDENIIIHLPLSPVREGDIVTFHVFLDDYSLADQFVLRIRTAPGVRISDIRVSDADQWGVQEETDSARSTATDALGNSALFSRANMTSYEILQMDFEIDNASSLAGAQQITWQVEYPRDDSVSELDLPLIHFLNVLMGIVPLAMDTEILNTAILTGRMVAVPVKVVAVQEDGSVVDVSDSTECRSADEDVVKVSESCDSIFVNGKEMKSKVDTIVNFTYQHFTTQLEVTVWVPRLPLQIEISDTELSQIKGWRIPVTSNKRPTRDSEDEEDDEKKGKGCTLQYQHALVRVLTQFVAESSELGGHLTYLLGSEWQFDITDLVADFMKVEEPKVAKLQEGRVLAGREQGITTVQVLSPLSDSILAEKTVIVLDDRVTIADLGVQLVSGLSVSFQSSKGNKRAILATTSAHDILRTPKQEAVVSAWVLFSDGAVTPLDIYDSKDFSVAITSLDEMVVSSHQSLQSLWPVVVAEGDGQGPLIKIEMVISEPCQKTKRKSVLAVGKGNVKVKFGQKDSDQKGSTNDIDDVEKDFKSHASNAIEKAAEQERTAQDWSKTHEDVSGPEDNANKSTTFISPVDQESLEDGQLQNNPTAFTGFPAQVEIPGESNPSDLSLTSRGLTDLEIGMYALLCVFCLAILVFLINCVAFAWKYRHKRFAVSEQGNIPHSHDWVWLGNEVELLENPVDISLPSEECTTMIDRGMQFEESNFLLNGSSQKTLHNHILRSSEYLCEKEVKSEPINPSGPKQKRVKFTSYTTILPEDGGPYTNSILFDSDDNIKWVCQDMNLGDSKELRDYMERLQDNM</sequence>
<keyword evidence="3 7" id="KW-0812">Transmembrane</keyword>
<gene>
    <name evidence="15" type="primary">TMEM132B</name>
</gene>
<dbReference type="InterPro" id="IPR055423">
    <property type="entry name" value="Ig_TMEM132_5th"/>
</dbReference>
<dbReference type="PANTHER" id="PTHR13388:SF12">
    <property type="entry name" value="TRANSMEMBRANE PROTEIN 132B"/>
    <property type="match status" value="1"/>
</dbReference>
<evidence type="ECO:0000256" key="5">
    <source>
        <dbReference type="ARBA" id="ARBA00023136"/>
    </source>
</evidence>
<dbReference type="Pfam" id="PF15705">
    <property type="entry name" value="TMEM132_N"/>
    <property type="match status" value="1"/>
</dbReference>
<dbReference type="GeneTree" id="ENSGT00940000159630"/>
<dbReference type="AlphaFoldDB" id="A0A8C9NCG4"/>
<dbReference type="Pfam" id="PF23039">
    <property type="entry name" value="TMEM132_3rd"/>
    <property type="match status" value="1"/>
</dbReference>
<feature type="domain" description="Transmembrane protein TMEM132 fifth" evidence="13">
    <location>
        <begin position="519"/>
        <end position="655"/>
    </location>
</feature>
<evidence type="ECO:0000256" key="2">
    <source>
        <dbReference type="ARBA" id="ARBA00006166"/>
    </source>
</evidence>
<comment type="similarity">
    <text evidence="2">Belongs to the TMEM132 family.</text>
</comment>
<evidence type="ECO:0000259" key="10">
    <source>
        <dbReference type="Pfam" id="PF16070"/>
    </source>
</evidence>
<evidence type="ECO:0000313" key="16">
    <source>
        <dbReference type="Proteomes" id="UP000694409"/>
    </source>
</evidence>
<dbReference type="PANTHER" id="PTHR13388">
    <property type="entry name" value="DETONATOR, ISOFORM E"/>
    <property type="match status" value="1"/>
</dbReference>
<reference evidence="15" key="1">
    <citation type="submission" date="2025-08" db="UniProtKB">
        <authorList>
            <consortium name="Ensembl"/>
        </authorList>
    </citation>
    <scope>IDENTIFICATION</scope>
</reference>
<proteinExistence type="inferred from homology"/>
<evidence type="ECO:0000256" key="7">
    <source>
        <dbReference type="SAM" id="Phobius"/>
    </source>
</evidence>
<name>A0A8C9NCG4_SERCA</name>
<evidence type="ECO:0000259" key="13">
    <source>
        <dbReference type="Pfam" id="PF23486"/>
    </source>
</evidence>
<dbReference type="InterPro" id="IPR031437">
    <property type="entry name" value="Ig_TMEM132_4th"/>
</dbReference>
<comment type="subcellular location">
    <subcellularLocation>
        <location evidence="1">Membrane</location>
        <topology evidence="1">Single-pass type I membrane protein</topology>
    </subcellularLocation>
</comment>
<feature type="transmembrane region" description="Helical" evidence="7">
    <location>
        <begin position="902"/>
        <end position="927"/>
    </location>
</feature>
<protein>
    <submittedName>
        <fullName evidence="15">Transmembrane protein 132B</fullName>
    </submittedName>
</protein>
<dbReference type="InterPro" id="IPR055422">
    <property type="entry name" value="Ig_TMEM132_2nd"/>
</dbReference>
<feature type="region of interest" description="Disordered" evidence="6">
    <location>
        <begin position="862"/>
        <end position="887"/>
    </location>
</feature>
<keyword evidence="4 7" id="KW-1133">Transmembrane helix</keyword>
<dbReference type="Pfam" id="PF16070">
    <property type="entry name" value="Ig_TMEM132_4th"/>
    <property type="match status" value="1"/>
</dbReference>
<evidence type="ECO:0000259" key="8">
    <source>
        <dbReference type="Pfam" id="PF15705"/>
    </source>
</evidence>
<evidence type="ECO:0000259" key="14">
    <source>
        <dbReference type="Pfam" id="PF23487"/>
    </source>
</evidence>
<dbReference type="GO" id="GO:0016020">
    <property type="term" value="C:membrane"/>
    <property type="evidence" value="ECO:0007669"/>
    <property type="project" value="UniProtKB-SubCell"/>
</dbReference>
<dbReference type="InterPro" id="IPR055421">
    <property type="entry name" value="TMEM132_3rd"/>
</dbReference>